<keyword evidence="1" id="KW-0472">Membrane</keyword>
<accession>A0A091B6K3</accession>
<sequence length="167" mass="18798">MATSPDLIDTPDPRRPVDRWLSSYSGDHVNPTNQSIHLLCVPAIVWSVTAALWVVPVPTALVNQGAWMAVGMFLAWAWYWRLSRPLAIGMLVVFVAFGFLNRALWMALGSQGLLWLAIGVFVVAWIGQFIGHKIEGRKPSFLTDLSYLLVGPLWTLDKLYRKLGWQH</sequence>
<dbReference type="GO" id="GO:0046521">
    <property type="term" value="P:sphingoid catabolic process"/>
    <property type="evidence" value="ECO:0007669"/>
    <property type="project" value="TreeGrafter"/>
</dbReference>
<keyword evidence="1" id="KW-1133">Transmembrane helix</keyword>
<dbReference type="eggNOG" id="COG4539">
    <property type="taxonomic scope" value="Bacteria"/>
</dbReference>
<dbReference type="InterPro" id="IPR009305">
    <property type="entry name" value="Mpo1-like"/>
</dbReference>
<reference evidence="2 3" key="1">
    <citation type="submission" date="2013-09" db="EMBL/GenBank/DDBJ databases">
        <title>Genome sequencing of Arenimonas metalli.</title>
        <authorList>
            <person name="Chen F."/>
            <person name="Wang G."/>
        </authorList>
    </citation>
    <scope>NUCLEOTIDE SEQUENCE [LARGE SCALE GENOMIC DNA]</scope>
    <source>
        <strain evidence="2 3">CF5-1</strain>
    </source>
</reference>
<feature type="transmembrane region" description="Helical" evidence="1">
    <location>
        <begin position="36"/>
        <end position="55"/>
    </location>
</feature>
<proteinExistence type="predicted"/>
<feature type="transmembrane region" description="Helical" evidence="1">
    <location>
        <begin position="86"/>
        <end position="107"/>
    </location>
</feature>
<evidence type="ECO:0000256" key="1">
    <source>
        <dbReference type="SAM" id="Phobius"/>
    </source>
</evidence>
<evidence type="ECO:0000313" key="3">
    <source>
        <dbReference type="Proteomes" id="UP000029393"/>
    </source>
</evidence>
<feature type="transmembrane region" description="Helical" evidence="1">
    <location>
        <begin position="61"/>
        <end position="79"/>
    </location>
</feature>
<dbReference type="RefSeq" id="WP_084590549.1">
    <property type="nucleotide sequence ID" value="NZ_AVCK01000002.1"/>
</dbReference>
<dbReference type="PANTHER" id="PTHR28026">
    <property type="entry name" value="DUF962 DOMAIN PROTEIN (AFU_ORTHOLOGUE AFUA_8G05310)"/>
    <property type="match status" value="1"/>
</dbReference>
<evidence type="ECO:0008006" key="4">
    <source>
        <dbReference type="Google" id="ProtNLM"/>
    </source>
</evidence>
<evidence type="ECO:0000313" key="2">
    <source>
        <dbReference type="EMBL" id="KFN48293.1"/>
    </source>
</evidence>
<protein>
    <recommendedName>
        <fullName evidence="4">DUF962 domain-containing protein</fullName>
    </recommendedName>
</protein>
<feature type="transmembrane region" description="Helical" evidence="1">
    <location>
        <begin position="113"/>
        <end position="131"/>
    </location>
</feature>
<name>A0A091B6K3_9GAMM</name>
<dbReference type="OrthoDB" id="5515308at2"/>
<keyword evidence="1" id="KW-0812">Transmembrane</keyword>
<organism evidence="2 3">
    <name type="scientific">Arenimonas metalli CF5-1</name>
    <dbReference type="NCBI Taxonomy" id="1384056"/>
    <lineage>
        <taxon>Bacteria</taxon>
        <taxon>Pseudomonadati</taxon>
        <taxon>Pseudomonadota</taxon>
        <taxon>Gammaproteobacteria</taxon>
        <taxon>Lysobacterales</taxon>
        <taxon>Lysobacteraceae</taxon>
        <taxon>Arenimonas</taxon>
    </lineage>
</organism>
<keyword evidence="3" id="KW-1185">Reference proteome</keyword>
<dbReference type="Pfam" id="PF06127">
    <property type="entry name" value="Mpo1-like"/>
    <property type="match status" value="1"/>
</dbReference>
<dbReference type="PANTHER" id="PTHR28026:SF9">
    <property type="entry name" value="2-HYDROXY-PALMITIC ACID DIOXYGENASE MPO1"/>
    <property type="match status" value="1"/>
</dbReference>
<dbReference type="AlphaFoldDB" id="A0A091B6K3"/>
<dbReference type="EMBL" id="AVCK01000002">
    <property type="protein sequence ID" value="KFN48293.1"/>
    <property type="molecule type" value="Genomic_DNA"/>
</dbReference>
<dbReference type="Proteomes" id="UP000029393">
    <property type="component" value="Unassembled WGS sequence"/>
</dbReference>
<dbReference type="STRING" id="1384056.N787_06200"/>
<dbReference type="PATRIC" id="fig|1384056.3.peg.116"/>
<gene>
    <name evidence="2" type="ORF">N787_06200</name>
</gene>
<dbReference type="GO" id="GO:0016020">
    <property type="term" value="C:membrane"/>
    <property type="evidence" value="ECO:0007669"/>
    <property type="project" value="GOC"/>
</dbReference>
<comment type="caution">
    <text evidence="2">The sequence shown here is derived from an EMBL/GenBank/DDBJ whole genome shotgun (WGS) entry which is preliminary data.</text>
</comment>